<accession>A0A8J2P9J2</accession>
<organism evidence="1 2">
    <name type="scientific">Allacma fusca</name>
    <dbReference type="NCBI Taxonomy" id="39272"/>
    <lineage>
        <taxon>Eukaryota</taxon>
        <taxon>Metazoa</taxon>
        <taxon>Ecdysozoa</taxon>
        <taxon>Arthropoda</taxon>
        <taxon>Hexapoda</taxon>
        <taxon>Collembola</taxon>
        <taxon>Symphypleona</taxon>
        <taxon>Sminthuridae</taxon>
        <taxon>Allacma</taxon>
    </lineage>
</organism>
<name>A0A8J2P9J2_9HEXA</name>
<keyword evidence="2" id="KW-1185">Reference proteome</keyword>
<reference evidence="1" key="1">
    <citation type="submission" date="2021-06" db="EMBL/GenBank/DDBJ databases">
        <authorList>
            <person name="Hodson N. C."/>
            <person name="Mongue J. A."/>
            <person name="Jaron S. K."/>
        </authorList>
    </citation>
    <scope>NUCLEOTIDE SEQUENCE</scope>
</reference>
<evidence type="ECO:0000313" key="1">
    <source>
        <dbReference type="EMBL" id="CAG7786688.1"/>
    </source>
</evidence>
<protein>
    <submittedName>
        <fullName evidence="1">Uncharacterized protein</fullName>
    </submittedName>
</protein>
<dbReference type="AlphaFoldDB" id="A0A8J2P9J2"/>
<evidence type="ECO:0000313" key="2">
    <source>
        <dbReference type="Proteomes" id="UP000708208"/>
    </source>
</evidence>
<comment type="caution">
    <text evidence="1">The sequence shown here is derived from an EMBL/GenBank/DDBJ whole genome shotgun (WGS) entry which is preliminary data.</text>
</comment>
<gene>
    <name evidence="1" type="ORF">AFUS01_LOCUS25246</name>
</gene>
<sequence length="322" mass="36801">RGLERLIFLRNSLVVSSPLNLNQLILKNLTHLEVEFSYDPSLVENERFKELTTIFTPALTHLSLHMRVSLCSHEEALEFYYSLFSTIVSKKAYLKSLSDLRREISEVQLDELRFSFCLHESVPPFDLGSKLLTNQKNLKTIEVSLLNGCTHLYPLIKEAIETNAKTLTSLSVQNGSYPGKNLKAEILSSVSSCQHLEFLQFSGFKMNSLREAFRRNSYSLKNLELAGTMSPGILLEITVLKNLEQLKFWYNMSVDVSHYQELEINLKEVIRMPRLREIKLLVGGLSLDFLLDEPGIEIRGNRNGLHECTLIISKTENSISME</sequence>
<dbReference type="EMBL" id="CAJVCH010323124">
    <property type="protein sequence ID" value="CAG7786688.1"/>
    <property type="molecule type" value="Genomic_DNA"/>
</dbReference>
<proteinExistence type="predicted"/>
<feature type="non-terminal residue" evidence="1">
    <location>
        <position position="322"/>
    </location>
</feature>
<dbReference type="Proteomes" id="UP000708208">
    <property type="component" value="Unassembled WGS sequence"/>
</dbReference>